<dbReference type="OrthoDB" id="121427at2759"/>
<dbReference type="AlphaFoldDB" id="A0A9W6TDH2"/>
<protein>
    <submittedName>
        <fullName evidence="1">Unnamed protein product</fullName>
    </submittedName>
</protein>
<dbReference type="Proteomes" id="UP001165083">
    <property type="component" value="Unassembled WGS sequence"/>
</dbReference>
<evidence type="ECO:0000313" key="1">
    <source>
        <dbReference type="EMBL" id="GMF10742.1"/>
    </source>
</evidence>
<evidence type="ECO:0000313" key="2">
    <source>
        <dbReference type="Proteomes" id="UP001165083"/>
    </source>
</evidence>
<gene>
    <name evidence="1" type="ORF">Plil01_000151700</name>
</gene>
<keyword evidence="2" id="KW-1185">Reference proteome</keyword>
<dbReference type="EMBL" id="BSXW01000053">
    <property type="protein sequence ID" value="GMF10742.1"/>
    <property type="molecule type" value="Genomic_DNA"/>
</dbReference>
<name>A0A9W6TDH2_9STRA</name>
<proteinExistence type="predicted"/>
<reference evidence="1" key="1">
    <citation type="submission" date="2023-04" db="EMBL/GenBank/DDBJ databases">
        <title>Phytophthora lilii NBRC 32176.</title>
        <authorList>
            <person name="Ichikawa N."/>
            <person name="Sato H."/>
            <person name="Tonouchi N."/>
        </authorList>
    </citation>
    <scope>NUCLEOTIDE SEQUENCE</scope>
    <source>
        <strain evidence="1">NBRC 32176</strain>
    </source>
</reference>
<accession>A0A9W6TDH2</accession>
<sequence length="142" mass="16003">MTSDVASNSGFGADAMLEDWRFYSNHHDNLEIRLGSLEKRAEGLIIAFVKIYTTITERMLLNSLPQLTNAKNEAKESSAWKLISQTLVVPTTVKFQWDDARDQFVSAYYEADMLTPLLRLLGNWEIASRVLSSSLGIPTFAK</sequence>
<comment type="caution">
    <text evidence="1">The sequence shown here is derived from an EMBL/GenBank/DDBJ whole genome shotgun (WGS) entry which is preliminary data.</text>
</comment>
<organism evidence="1 2">
    <name type="scientific">Phytophthora lilii</name>
    <dbReference type="NCBI Taxonomy" id="2077276"/>
    <lineage>
        <taxon>Eukaryota</taxon>
        <taxon>Sar</taxon>
        <taxon>Stramenopiles</taxon>
        <taxon>Oomycota</taxon>
        <taxon>Peronosporomycetes</taxon>
        <taxon>Peronosporales</taxon>
        <taxon>Peronosporaceae</taxon>
        <taxon>Phytophthora</taxon>
    </lineage>
</organism>